<evidence type="ECO:0000259" key="5">
    <source>
        <dbReference type="Pfam" id="PF14075"/>
    </source>
</evidence>
<dbReference type="Pfam" id="PF14075">
    <property type="entry name" value="UBN_AB"/>
    <property type="match status" value="1"/>
</dbReference>
<organism evidence="6 7">
    <name type="scientific">Megalops atlanticus</name>
    <name type="common">Tarpon</name>
    <name type="synonym">Clupea gigantea</name>
    <dbReference type="NCBI Taxonomy" id="7932"/>
    <lineage>
        <taxon>Eukaryota</taxon>
        <taxon>Metazoa</taxon>
        <taxon>Chordata</taxon>
        <taxon>Craniata</taxon>
        <taxon>Vertebrata</taxon>
        <taxon>Euteleostomi</taxon>
        <taxon>Actinopterygii</taxon>
        <taxon>Neopterygii</taxon>
        <taxon>Teleostei</taxon>
        <taxon>Elopiformes</taxon>
        <taxon>Megalopidae</taxon>
        <taxon>Megalops</taxon>
    </lineage>
</organism>
<accession>A0A9D3QHB1</accession>
<feature type="domain" description="Hpc2-related" evidence="4">
    <location>
        <begin position="144"/>
        <end position="195"/>
    </location>
</feature>
<feature type="compositionally biased region" description="Polar residues" evidence="3">
    <location>
        <begin position="846"/>
        <end position="859"/>
    </location>
</feature>
<evidence type="ECO:0000256" key="2">
    <source>
        <dbReference type="ARBA" id="ARBA00022553"/>
    </source>
</evidence>
<dbReference type="AlphaFoldDB" id="A0A9D3QHB1"/>
<feature type="domain" description="Ubinuclein middle" evidence="5">
    <location>
        <begin position="414"/>
        <end position="623"/>
    </location>
</feature>
<feature type="compositionally biased region" description="Polar residues" evidence="3">
    <location>
        <begin position="816"/>
        <end position="827"/>
    </location>
</feature>
<feature type="compositionally biased region" description="Low complexity" evidence="3">
    <location>
        <begin position="870"/>
        <end position="899"/>
    </location>
</feature>
<evidence type="ECO:0000256" key="3">
    <source>
        <dbReference type="SAM" id="MobiDB-lite"/>
    </source>
</evidence>
<feature type="region of interest" description="Disordered" evidence="3">
    <location>
        <begin position="717"/>
        <end position="937"/>
    </location>
</feature>
<dbReference type="InterPro" id="IPR014840">
    <property type="entry name" value="HRD"/>
</dbReference>
<feature type="compositionally biased region" description="Polar residues" evidence="3">
    <location>
        <begin position="313"/>
        <end position="326"/>
    </location>
</feature>
<name>A0A9D3QHB1_MEGAT</name>
<dbReference type="GO" id="GO:0005634">
    <property type="term" value="C:nucleus"/>
    <property type="evidence" value="ECO:0007669"/>
    <property type="project" value="TreeGrafter"/>
</dbReference>
<reference evidence="6" key="1">
    <citation type="submission" date="2021-01" db="EMBL/GenBank/DDBJ databases">
        <authorList>
            <person name="Zahm M."/>
            <person name="Roques C."/>
            <person name="Cabau C."/>
            <person name="Klopp C."/>
            <person name="Donnadieu C."/>
            <person name="Jouanno E."/>
            <person name="Lampietro C."/>
            <person name="Louis A."/>
            <person name="Herpin A."/>
            <person name="Echchiki A."/>
            <person name="Berthelot C."/>
            <person name="Parey E."/>
            <person name="Roest-Crollius H."/>
            <person name="Braasch I."/>
            <person name="Postlethwait J."/>
            <person name="Bobe J."/>
            <person name="Montfort J."/>
            <person name="Bouchez O."/>
            <person name="Begum T."/>
            <person name="Mejri S."/>
            <person name="Adams A."/>
            <person name="Chen W.-J."/>
            <person name="Guiguen Y."/>
        </authorList>
    </citation>
    <scope>NUCLEOTIDE SEQUENCE</scope>
    <source>
        <strain evidence="6">YG-15Mar2019-1</strain>
        <tissue evidence="6">Brain</tissue>
    </source>
</reference>
<evidence type="ECO:0000256" key="1">
    <source>
        <dbReference type="ARBA" id="ARBA00009911"/>
    </source>
</evidence>
<feature type="compositionally biased region" description="Basic and acidic residues" evidence="3">
    <location>
        <begin position="536"/>
        <end position="545"/>
    </location>
</feature>
<proteinExistence type="inferred from homology"/>
<dbReference type="OrthoDB" id="68076at2759"/>
<feature type="region of interest" description="Disordered" evidence="3">
    <location>
        <begin position="199"/>
        <end position="269"/>
    </location>
</feature>
<feature type="region of interest" description="Disordered" evidence="3">
    <location>
        <begin position="365"/>
        <end position="384"/>
    </location>
</feature>
<feature type="region of interest" description="Disordered" evidence="3">
    <location>
        <begin position="535"/>
        <end position="557"/>
    </location>
</feature>
<keyword evidence="2" id="KW-0597">Phosphoprotein</keyword>
<feature type="compositionally biased region" description="Low complexity" evidence="3">
    <location>
        <begin position="730"/>
        <end position="745"/>
    </location>
</feature>
<dbReference type="PANTHER" id="PTHR21669">
    <property type="entry name" value="CAPZ-INTERACTING PROTEIN AND RELATED PROTEINS"/>
    <property type="match status" value="1"/>
</dbReference>
<evidence type="ECO:0000259" key="4">
    <source>
        <dbReference type="Pfam" id="PF08729"/>
    </source>
</evidence>
<evidence type="ECO:0008006" key="8">
    <source>
        <dbReference type="Google" id="ProtNLM"/>
    </source>
</evidence>
<dbReference type="GO" id="GO:0006325">
    <property type="term" value="P:chromatin organization"/>
    <property type="evidence" value="ECO:0007669"/>
    <property type="project" value="TreeGrafter"/>
</dbReference>
<comment type="caution">
    <text evidence="6">The sequence shown here is derived from an EMBL/GenBank/DDBJ whole genome shotgun (WGS) entry which is preliminary data.</text>
</comment>
<dbReference type="InterPro" id="IPR026947">
    <property type="entry name" value="UBN_middle_dom"/>
</dbReference>
<feature type="region of interest" description="Disordered" evidence="3">
    <location>
        <begin position="1"/>
        <end position="67"/>
    </location>
</feature>
<evidence type="ECO:0000313" key="7">
    <source>
        <dbReference type="Proteomes" id="UP001046870"/>
    </source>
</evidence>
<protein>
    <recommendedName>
        <fullName evidence="8">Ubinuclein 2</fullName>
    </recommendedName>
</protein>
<dbReference type="Pfam" id="PF08729">
    <property type="entry name" value="HUN"/>
    <property type="match status" value="1"/>
</dbReference>
<comment type="similarity">
    <text evidence="1">Belongs to the ubinuclein family.</text>
</comment>
<dbReference type="PANTHER" id="PTHR21669:SF10">
    <property type="entry name" value="UBINUCLEIN-2"/>
    <property type="match status" value="1"/>
</dbReference>
<feature type="region of interest" description="Disordered" evidence="3">
    <location>
        <begin position="641"/>
        <end position="683"/>
    </location>
</feature>
<evidence type="ECO:0000313" key="6">
    <source>
        <dbReference type="EMBL" id="KAG7491616.1"/>
    </source>
</evidence>
<dbReference type="EMBL" id="JAFDVH010000001">
    <property type="protein sequence ID" value="KAG7491616.1"/>
    <property type="molecule type" value="Genomic_DNA"/>
</dbReference>
<feature type="compositionally biased region" description="Low complexity" evidence="3">
    <location>
        <begin position="770"/>
        <end position="785"/>
    </location>
</feature>
<dbReference type="Proteomes" id="UP001046870">
    <property type="component" value="Chromosome 1"/>
</dbReference>
<sequence length="1041" mass="109645">MAEPRKVPFVTLTAFPAGPASEPRKRRQEDEADISLEGSAAAGATATGAGGGGLFGKTSDEDNGETRGITVRLNLSLSEPSDQASAEFNYSELVQSILVKKAPQGLTPACDPNDPFADEERERQEVEALAKKFESKYGSSGKKKRKDRMQDLIDIGFGYDESDPFIDNSEAYDELVPASLTTKLGGFYINTGTLQFRAASESEGEDGGKDGKPHRKLKDGEEPVIKKRKRKEGSGAEEKKPRKNRVPKQGVSALNIHRPEKKKRKKLMKDSLSLAAMIRRFTREKEKARKDFGAGANPLHNSGGPSAPAANNALHNSHLHPQSANSDVSMADLTADPAVMSLLGSASETELQDLLGDLDFSLLDSSPQSSSPAQRENGLLGVGGLTGQKAGAGALGRGPGTLGAGGGLLTPPPLPDGLPAPLTKRIEDLRAASRQFDQEGRKKFFTLDMNNILLDIELQVQEQPAAVRSAVYSHLEAFVPCNKEALLKRLKKLSLNIQDDRLRTPLLKLKLAVCSVMPEQIARYNMDCIAKAAKQQSEEGEKNGSEEEDEEKPGKRVMGPRKKFVWDDKLRALLCNLVRVKLGCYELESQGSLSAEDYLKAFMENEVKPLWPKGWMQARMLFKESRAVHSHLTGNSLAKKKIVPTQKAKAKEGAWVQRPTPSAAATPSPAPAVQRPPSSPSETICLSDSLDEELTAPSLDSIANALALLSSVAKGLVQNDSPPSPPGPHTPKMTTSTPATTPSVPHYVPSASHPLPGKKEASAVSVANMSTPSTSPSSSSSPSSTARSEGFGMMKGGGAMTQAQRHSLTPAHRPGQIQNAHQYSPKNPNFRPPFSVQGGSVKAGPSSYSPAGGQKTSLHSGSSGGGGSISSGTNASPTSTSSISSRPTSSSSPSSISASHGQRQRPAGGASQGAKPVVSRAPVSAIPTPPVTSQLSQVSSAGGNLLGAAPPSLPLGFGMLGGLVPVSLPFQFPPLLNFTPPGAPGGSGMGAAASNNSGYSLTQNLLKSLQSGSQAALPPHLQLAFSDANQSQGGDMKRKSH</sequence>
<gene>
    <name evidence="6" type="ORF">MATL_G00005580</name>
</gene>
<feature type="region of interest" description="Disordered" evidence="3">
    <location>
        <begin position="285"/>
        <end position="326"/>
    </location>
</feature>
<keyword evidence="7" id="KW-1185">Reference proteome</keyword>